<sequence>MIGIIATGPQADLDRLQAFATKSGFPSKQMDAPEGWELFVVFPPDSDASAVAAFTDRLRGSEFSALEFGYAMAPVSP</sequence>
<dbReference type="Proteomes" id="UP000558284">
    <property type="component" value="Unassembled WGS sequence"/>
</dbReference>
<proteinExistence type="predicted"/>
<name>A0A838AZ34_9HYPH</name>
<dbReference type="EMBL" id="JACDTY010000002">
    <property type="protein sequence ID" value="MBA1139696.1"/>
    <property type="molecule type" value="Genomic_DNA"/>
</dbReference>
<dbReference type="AlphaFoldDB" id="A0A838AZ34"/>
<comment type="caution">
    <text evidence="1">The sequence shown here is derived from an EMBL/GenBank/DDBJ whole genome shotgun (WGS) entry which is preliminary data.</text>
</comment>
<evidence type="ECO:0000313" key="1">
    <source>
        <dbReference type="EMBL" id="MBA1139696.1"/>
    </source>
</evidence>
<gene>
    <name evidence="1" type="ORF">H0241_05440</name>
</gene>
<protein>
    <submittedName>
        <fullName evidence="1">Uncharacterized protein</fullName>
    </submittedName>
</protein>
<dbReference type="RefSeq" id="WP_181056389.1">
    <property type="nucleotide sequence ID" value="NZ_JACDTY010000002.1"/>
</dbReference>
<evidence type="ECO:0000313" key="2">
    <source>
        <dbReference type="Proteomes" id="UP000558284"/>
    </source>
</evidence>
<accession>A0A838AZ34</accession>
<reference evidence="1 2" key="1">
    <citation type="submission" date="2020-07" db="EMBL/GenBank/DDBJ databases">
        <title>Definition of the novel symbiovar canariense within Mesorhizobium novociceri, a new species of genus Mesorhizobium nodulating Cicer canariense in the Caldera de Taburiente National Park (La Palma, Canary Islands).</title>
        <authorList>
            <person name="Leon-Barrios M."/>
            <person name="Perez-Yepez J."/>
            <person name="Flores-Felix J.D."/>
            <person name="Ramirez-Baena M.H."/>
            <person name="Pulido-Suarez L."/>
            <person name="Igual J.M."/>
            <person name="Velazquez E."/>
            <person name="Peix A."/>
        </authorList>
    </citation>
    <scope>NUCLEOTIDE SEQUENCE [LARGE SCALE GENOMIC DNA]</scope>
    <source>
        <strain evidence="1 2">CCANP35</strain>
    </source>
</reference>
<organism evidence="1 2">
    <name type="scientific">Mesorhizobium neociceri</name>
    <dbReference type="NCBI Taxonomy" id="1307853"/>
    <lineage>
        <taxon>Bacteria</taxon>
        <taxon>Pseudomonadati</taxon>
        <taxon>Pseudomonadota</taxon>
        <taxon>Alphaproteobacteria</taxon>
        <taxon>Hyphomicrobiales</taxon>
        <taxon>Phyllobacteriaceae</taxon>
        <taxon>Mesorhizobium</taxon>
    </lineage>
</organism>
<keyword evidence="2" id="KW-1185">Reference proteome</keyword>